<accession>A0A9X4GZ22</accession>
<comment type="caution">
    <text evidence="1">The sequence shown here is derived from an EMBL/GenBank/DDBJ whole genome shotgun (WGS) entry which is preliminary data.</text>
</comment>
<keyword evidence="2" id="KW-1185">Reference proteome</keyword>
<protein>
    <submittedName>
        <fullName evidence="1">Uncharacterized protein</fullName>
    </submittedName>
</protein>
<dbReference type="AlphaFoldDB" id="A0A9X4GZ22"/>
<reference evidence="1" key="1">
    <citation type="submission" date="2022-02" db="EMBL/GenBank/DDBJ databases">
        <authorList>
            <person name="Leng L."/>
        </authorList>
    </citation>
    <scope>NUCLEOTIDE SEQUENCE</scope>
    <source>
        <strain evidence="1">JI</strain>
    </source>
</reference>
<evidence type="ECO:0000313" key="1">
    <source>
        <dbReference type="EMBL" id="MDF9408287.1"/>
    </source>
</evidence>
<name>A0A9X4GZ22_9FIRM</name>
<evidence type="ECO:0000313" key="2">
    <source>
        <dbReference type="Proteomes" id="UP001154312"/>
    </source>
</evidence>
<organism evidence="1 2">
    <name type="scientific">Pelotomaculum isophthalicicum JI</name>
    <dbReference type="NCBI Taxonomy" id="947010"/>
    <lineage>
        <taxon>Bacteria</taxon>
        <taxon>Bacillati</taxon>
        <taxon>Bacillota</taxon>
        <taxon>Clostridia</taxon>
        <taxon>Eubacteriales</taxon>
        <taxon>Desulfotomaculaceae</taxon>
        <taxon>Pelotomaculum</taxon>
    </lineage>
</organism>
<gene>
    <name evidence="1" type="ORF">L7E55_07950</name>
</gene>
<dbReference type="Proteomes" id="UP001154312">
    <property type="component" value="Unassembled WGS sequence"/>
</dbReference>
<proteinExistence type="predicted"/>
<sequence>MFNLKSGNLNDSGRKAQISIILSEFEIPPIQDVLLIGKKAPVGPEAVQRMIDVLSPEQYEVLQVNEGPFEAVVIRNSLSRLITREKLLSIILNEGCKVASETAVLKAQVDIVLNINVEVDL</sequence>
<dbReference type="EMBL" id="JAKOAV010000012">
    <property type="protein sequence ID" value="MDF9408287.1"/>
    <property type="molecule type" value="Genomic_DNA"/>
</dbReference>